<name>A0A9X2LB86_9PROT</name>
<feature type="transmembrane region" description="Helical" evidence="1">
    <location>
        <begin position="72"/>
        <end position="99"/>
    </location>
</feature>
<keyword evidence="1" id="KW-1133">Transmembrane helix</keyword>
<evidence type="ECO:0000313" key="3">
    <source>
        <dbReference type="Proteomes" id="UP001142610"/>
    </source>
</evidence>
<feature type="transmembrane region" description="Helical" evidence="1">
    <location>
        <begin position="6"/>
        <end position="23"/>
    </location>
</feature>
<feature type="transmembrane region" description="Helical" evidence="1">
    <location>
        <begin position="140"/>
        <end position="161"/>
    </location>
</feature>
<proteinExistence type="predicted"/>
<keyword evidence="1" id="KW-0812">Transmembrane</keyword>
<sequence>MLITYYLIAGAVIAGWYGLYFLWKRRTEADVAEGAAVEYARYQRAEPHLVEGMDEGRFRSLYARTEVPAQPLYTWAAMAIFLLGAPFILALTSTVITWMEVTGVIPQPAEAAQQLQVSAEGFRPVARADLEALQLILQGWGGFFSFFALLIFWVLVFFAVMRRYHRTRPGSLREEVLRSR</sequence>
<protein>
    <submittedName>
        <fullName evidence="2">Uncharacterized protein</fullName>
    </submittedName>
</protein>
<evidence type="ECO:0000256" key="1">
    <source>
        <dbReference type="SAM" id="Phobius"/>
    </source>
</evidence>
<organism evidence="2 3">
    <name type="scientific">Parvularcula maris</name>
    <dbReference type="NCBI Taxonomy" id="2965077"/>
    <lineage>
        <taxon>Bacteria</taxon>
        <taxon>Pseudomonadati</taxon>
        <taxon>Pseudomonadota</taxon>
        <taxon>Alphaproteobacteria</taxon>
        <taxon>Parvularculales</taxon>
        <taxon>Parvularculaceae</taxon>
        <taxon>Parvularcula</taxon>
    </lineage>
</organism>
<dbReference type="AlphaFoldDB" id="A0A9X2LB86"/>
<evidence type="ECO:0000313" key="2">
    <source>
        <dbReference type="EMBL" id="MCQ8186298.1"/>
    </source>
</evidence>
<dbReference type="RefSeq" id="WP_256620205.1">
    <property type="nucleotide sequence ID" value="NZ_JANIBC010000015.1"/>
</dbReference>
<keyword evidence="3" id="KW-1185">Reference proteome</keyword>
<comment type="caution">
    <text evidence="2">The sequence shown here is derived from an EMBL/GenBank/DDBJ whole genome shotgun (WGS) entry which is preliminary data.</text>
</comment>
<dbReference type="Proteomes" id="UP001142610">
    <property type="component" value="Unassembled WGS sequence"/>
</dbReference>
<keyword evidence="1" id="KW-0472">Membrane</keyword>
<dbReference type="EMBL" id="JANIBC010000015">
    <property type="protein sequence ID" value="MCQ8186298.1"/>
    <property type="molecule type" value="Genomic_DNA"/>
</dbReference>
<accession>A0A9X2LB86</accession>
<gene>
    <name evidence="2" type="ORF">NOG11_12990</name>
</gene>
<reference evidence="2" key="1">
    <citation type="submission" date="2022-07" db="EMBL/GenBank/DDBJ databases">
        <title>Parvularcula maris sp. nov., an algicidal bacterium isolated from seawater.</title>
        <authorList>
            <person name="Li F."/>
        </authorList>
    </citation>
    <scope>NUCLEOTIDE SEQUENCE</scope>
    <source>
        <strain evidence="2">BGMRC 0090</strain>
    </source>
</reference>